<dbReference type="AlphaFoldDB" id="A0A2K9YDY4"/>
<accession>A0A2K9YDY4</accession>
<protein>
    <submittedName>
        <fullName evidence="2">Uncharacterized protein</fullName>
    </submittedName>
</protein>
<dbReference type="EMBL" id="MG777489">
    <property type="protein sequence ID" value="AUW31028.1"/>
    <property type="molecule type" value="Genomic_DNA"/>
</dbReference>
<reference evidence="2" key="1">
    <citation type="submission" date="2017-12" db="EMBL/GenBank/DDBJ databases">
        <title>Genome Sequencing Reveals a Rich Biosynthetic Potential.</title>
        <authorList>
            <person name="Bertrand R.L."/>
            <person name="Abdel-Hameed M.E."/>
            <person name="Sorensen J.L."/>
        </authorList>
    </citation>
    <scope>NUCLEOTIDE SEQUENCE</scope>
</reference>
<organism evidence="2">
    <name type="scientific">Cladonia uncialis subsp. uncialis</name>
    <dbReference type="NCBI Taxonomy" id="180999"/>
    <lineage>
        <taxon>Eukaryota</taxon>
        <taxon>Fungi</taxon>
        <taxon>Dikarya</taxon>
        <taxon>Ascomycota</taxon>
        <taxon>Pezizomycotina</taxon>
        <taxon>Lecanoromycetes</taxon>
        <taxon>OSLEUM clade</taxon>
        <taxon>Lecanoromycetidae</taxon>
        <taxon>Lecanorales</taxon>
        <taxon>Lecanorineae</taxon>
        <taxon>Cladoniaceae</taxon>
        <taxon>Cladonia</taxon>
    </lineage>
</organism>
<evidence type="ECO:0000256" key="1">
    <source>
        <dbReference type="SAM" id="MobiDB-lite"/>
    </source>
</evidence>
<sequence>MPSDNERPAGPFPVINQDGKWVRLEPQPLHEALGSDSKTQLILADPPQTRMRGFADKIKLFYTPKELSQLLASAKSSDKIDLSLPAQKDRREALLEYMAQQAQTATPPMMSGALPAQPTTL</sequence>
<evidence type="ECO:0000313" key="2">
    <source>
        <dbReference type="EMBL" id="AUW31028.1"/>
    </source>
</evidence>
<name>A0A2K9YDY4_CLAUC</name>
<feature type="region of interest" description="Disordered" evidence="1">
    <location>
        <begin position="102"/>
        <end position="121"/>
    </location>
</feature>
<proteinExistence type="predicted"/>